<reference evidence="3" key="2">
    <citation type="submission" date="2019-10" db="EMBL/GenBank/DDBJ databases">
        <title>A de novo genome assembly of a pear dwarfing rootstock.</title>
        <authorList>
            <person name="Wang F."/>
            <person name="Wang J."/>
            <person name="Li S."/>
            <person name="Zhang Y."/>
            <person name="Fang M."/>
            <person name="Ma L."/>
            <person name="Zhao Y."/>
            <person name="Jiang S."/>
        </authorList>
    </citation>
    <scope>NUCLEOTIDE SEQUENCE [LARGE SCALE GENOMIC DNA]</scope>
</reference>
<reference evidence="2 3" key="3">
    <citation type="submission" date="2019-11" db="EMBL/GenBank/DDBJ databases">
        <title>A de novo genome assembly of a pear dwarfing rootstock.</title>
        <authorList>
            <person name="Wang F."/>
            <person name="Wang J."/>
            <person name="Li S."/>
            <person name="Zhang Y."/>
            <person name="Fang M."/>
            <person name="Ma L."/>
            <person name="Zhao Y."/>
            <person name="Jiang S."/>
        </authorList>
    </citation>
    <scope>NUCLEOTIDE SEQUENCE [LARGE SCALE GENOMIC DNA]</scope>
    <source>
        <strain evidence="2">S2</strain>
        <tissue evidence="2">Leaf</tissue>
    </source>
</reference>
<proteinExistence type="predicted"/>
<feature type="region of interest" description="Disordered" evidence="1">
    <location>
        <begin position="1"/>
        <end position="31"/>
    </location>
</feature>
<accession>A0A5N5I8M2</accession>
<evidence type="ECO:0000313" key="3">
    <source>
        <dbReference type="Proteomes" id="UP000327157"/>
    </source>
</evidence>
<keyword evidence="3" id="KW-1185">Reference proteome</keyword>
<evidence type="ECO:0000256" key="1">
    <source>
        <dbReference type="SAM" id="MobiDB-lite"/>
    </source>
</evidence>
<feature type="compositionally biased region" description="Low complexity" evidence="1">
    <location>
        <begin position="7"/>
        <end position="31"/>
    </location>
</feature>
<comment type="caution">
    <text evidence="2">The sequence shown here is derived from an EMBL/GenBank/DDBJ whole genome shotgun (WGS) entry which is preliminary data.</text>
</comment>
<dbReference type="OrthoDB" id="1746249at2759"/>
<name>A0A5N5I8M2_9ROSA</name>
<evidence type="ECO:0000313" key="2">
    <source>
        <dbReference type="EMBL" id="KAB2636506.1"/>
    </source>
</evidence>
<reference evidence="2 3" key="1">
    <citation type="submission" date="2019-09" db="EMBL/GenBank/DDBJ databases">
        <authorList>
            <person name="Ou C."/>
        </authorList>
    </citation>
    <scope>NUCLEOTIDE SEQUENCE [LARGE SCALE GENOMIC DNA]</scope>
    <source>
        <strain evidence="2">S2</strain>
        <tissue evidence="2">Leaf</tissue>
    </source>
</reference>
<organism evidence="2 3">
    <name type="scientific">Pyrus ussuriensis x Pyrus communis</name>
    <dbReference type="NCBI Taxonomy" id="2448454"/>
    <lineage>
        <taxon>Eukaryota</taxon>
        <taxon>Viridiplantae</taxon>
        <taxon>Streptophyta</taxon>
        <taxon>Embryophyta</taxon>
        <taxon>Tracheophyta</taxon>
        <taxon>Spermatophyta</taxon>
        <taxon>Magnoliopsida</taxon>
        <taxon>eudicotyledons</taxon>
        <taxon>Gunneridae</taxon>
        <taxon>Pentapetalae</taxon>
        <taxon>rosids</taxon>
        <taxon>fabids</taxon>
        <taxon>Rosales</taxon>
        <taxon>Rosaceae</taxon>
        <taxon>Amygdaloideae</taxon>
        <taxon>Maleae</taxon>
        <taxon>Pyrus</taxon>
    </lineage>
</organism>
<dbReference type="Proteomes" id="UP000327157">
    <property type="component" value="Chromosome 5"/>
</dbReference>
<sequence>MPHLIFSTTPSEPSVSSVSLDPSPLTTPSASNLTKATQLHYEILALYNEYDLAAIDMVDSELEWVK</sequence>
<dbReference type="EMBL" id="SMOL01000004">
    <property type="protein sequence ID" value="KAB2636506.1"/>
    <property type="molecule type" value="Genomic_DNA"/>
</dbReference>
<protein>
    <submittedName>
        <fullName evidence="2">Oligomeric Golgi complex subunit 5-like</fullName>
    </submittedName>
</protein>
<dbReference type="AlphaFoldDB" id="A0A5N5I8M2"/>
<gene>
    <name evidence="2" type="ORF">D8674_027040</name>
</gene>